<evidence type="ECO:0000256" key="1">
    <source>
        <dbReference type="ARBA" id="ARBA00022729"/>
    </source>
</evidence>
<dbReference type="Pfam" id="PF18962">
    <property type="entry name" value="Por_Secre_tail"/>
    <property type="match status" value="1"/>
</dbReference>
<dbReference type="KEGG" id="cant:NCTC13489_00674"/>
<name>A0A448NP00_9FLAO</name>
<accession>A0A448NP00</accession>
<proteinExistence type="predicted"/>
<reference evidence="3 4" key="1">
    <citation type="submission" date="2018-12" db="EMBL/GenBank/DDBJ databases">
        <authorList>
            <consortium name="Pathogen Informatics"/>
        </authorList>
    </citation>
    <scope>NUCLEOTIDE SEQUENCE [LARGE SCALE GENOMIC DNA]</scope>
    <source>
        <strain evidence="3 4">NCTC13489</strain>
    </source>
</reference>
<dbReference type="STRING" id="266748.HY04_14530"/>
<gene>
    <name evidence="3" type="ORF">NCTC13489_00674</name>
</gene>
<keyword evidence="1" id="KW-0732">Signal</keyword>
<dbReference type="InterPro" id="IPR026444">
    <property type="entry name" value="Secre_tail"/>
</dbReference>
<sequence>MKKFTILFFSVIMGALSHSQLTDGPGRSLPKPSTEIIALNAQESALKAAGDLKGLQVNRLAQIAAWQKIDPALAAEFKPNAVIQTDLDKITGFSQDRSETFSKSDSRWRTDLQINPFFVNDGVDIDLALDGTIYIASFIMKPGAFDEIYIYKSTNNGTSFSLWGTASTPDVMTKIKLSLMDKGATKYLFITYSAENGKLQNLRFNLAGGPLSSETIANNVKLFDIDVDYEFAGAPQLYAIYTRSNDGMFSARSSDNGSGFNWGDEHYLGYGAKEIAFTYGKGSTFLSFIGYATGDHFFMSNSGYNSPTGWSDRTTLMTSAVNESKYISLRAERKPYANFRVVCFVSRKQNSPTIKFRGVAEIITPGSVQTVIITGFYPTNVLHWDSWSKKVDGNTAITASFVTEEDRIFYVTDYNNLNFANEVQISDQQVLVGPAKSAIASDANNYQIGTYVSGTSDFGLYFDSSRPTMAVNENIKNKVSFYPNPVESMLTLTSKGKINSIIITNMVGQQVKSFKPEANIAILNLSLLTSGTYFLQVDINGTIENHKFIKK</sequence>
<dbReference type="Proteomes" id="UP000270036">
    <property type="component" value="Chromosome"/>
</dbReference>
<dbReference type="RefSeq" id="WP_081864379.1">
    <property type="nucleotide sequence ID" value="NZ_FOIX01000003.1"/>
</dbReference>
<evidence type="ECO:0000313" key="3">
    <source>
        <dbReference type="EMBL" id="VEH96999.1"/>
    </source>
</evidence>
<evidence type="ECO:0000259" key="2">
    <source>
        <dbReference type="Pfam" id="PF18962"/>
    </source>
</evidence>
<feature type="domain" description="Secretion system C-terminal sorting" evidence="2">
    <location>
        <begin position="482"/>
        <end position="549"/>
    </location>
</feature>
<dbReference type="NCBIfam" id="TIGR04183">
    <property type="entry name" value="Por_Secre_tail"/>
    <property type="match status" value="1"/>
</dbReference>
<dbReference type="EMBL" id="LR134441">
    <property type="protein sequence ID" value="VEH96999.1"/>
    <property type="molecule type" value="Genomic_DNA"/>
</dbReference>
<protein>
    <submittedName>
        <fullName evidence="3">Por secretion system C-terminal sorting domain</fullName>
    </submittedName>
</protein>
<dbReference type="AlphaFoldDB" id="A0A448NP00"/>
<dbReference type="OrthoDB" id="975384at2"/>
<organism evidence="3 4">
    <name type="scientific">Kaistella antarctica</name>
    <dbReference type="NCBI Taxonomy" id="266748"/>
    <lineage>
        <taxon>Bacteria</taxon>
        <taxon>Pseudomonadati</taxon>
        <taxon>Bacteroidota</taxon>
        <taxon>Flavobacteriia</taxon>
        <taxon>Flavobacteriales</taxon>
        <taxon>Weeksellaceae</taxon>
        <taxon>Chryseobacterium group</taxon>
        <taxon>Kaistella</taxon>
    </lineage>
</organism>
<evidence type="ECO:0000313" key="4">
    <source>
        <dbReference type="Proteomes" id="UP000270036"/>
    </source>
</evidence>